<evidence type="ECO:0000256" key="2">
    <source>
        <dbReference type="ARBA" id="ARBA00022884"/>
    </source>
</evidence>
<dbReference type="InterPro" id="IPR018496">
    <property type="entry name" value="PsdUridine_synth_RsuA/RluB_CS"/>
</dbReference>
<dbReference type="InterPro" id="IPR000748">
    <property type="entry name" value="PsdUridine_synth_RsuA/RluB/E/F"/>
</dbReference>
<evidence type="ECO:0000256" key="1">
    <source>
        <dbReference type="ARBA" id="ARBA00008348"/>
    </source>
</evidence>
<dbReference type="SMART" id="SM00363">
    <property type="entry name" value="S4"/>
    <property type="match status" value="1"/>
</dbReference>
<gene>
    <name evidence="5" type="ORF">UFOPK3772_02350</name>
</gene>
<dbReference type="PROSITE" id="PS01149">
    <property type="entry name" value="PSI_RSU"/>
    <property type="match status" value="1"/>
</dbReference>
<dbReference type="GO" id="GO:0003723">
    <property type="term" value="F:RNA binding"/>
    <property type="evidence" value="ECO:0007669"/>
    <property type="project" value="UniProtKB-KW"/>
</dbReference>
<protein>
    <submittedName>
        <fullName evidence="5">Unannotated protein</fullName>
    </submittedName>
</protein>
<reference evidence="5" key="1">
    <citation type="submission" date="2020-05" db="EMBL/GenBank/DDBJ databases">
        <authorList>
            <person name="Chiriac C."/>
            <person name="Salcher M."/>
            <person name="Ghai R."/>
            <person name="Kavagutti S V."/>
        </authorList>
    </citation>
    <scope>NUCLEOTIDE SEQUENCE</scope>
</reference>
<dbReference type="PANTHER" id="PTHR47683">
    <property type="entry name" value="PSEUDOURIDINE SYNTHASE FAMILY PROTEIN-RELATED"/>
    <property type="match status" value="1"/>
</dbReference>
<evidence type="ECO:0000259" key="4">
    <source>
        <dbReference type="SMART" id="SM00363"/>
    </source>
</evidence>
<dbReference type="CDD" id="cd00165">
    <property type="entry name" value="S4"/>
    <property type="match status" value="1"/>
</dbReference>
<organism evidence="5">
    <name type="scientific">freshwater metagenome</name>
    <dbReference type="NCBI Taxonomy" id="449393"/>
    <lineage>
        <taxon>unclassified sequences</taxon>
        <taxon>metagenomes</taxon>
        <taxon>ecological metagenomes</taxon>
    </lineage>
</organism>
<dbReference type="InterPro" id="IPR006145">
    <property type="entry name" value="PsdUridine_synth_RsuA/RluA"/>
</dbReference>
<dbReference type="Pfam" id="PF01479">
    <property type="entry name" value="S4"/>
    <property type="match status" value="1"/>
</dbReference>
<dbReference type="CDD" id="cd02870">
    <property type="entry name" value="PseudoU_synth_RsuA_like"/>
    <property type="match status" value="1"/>
</dbReference>
<dbReference type="FunFam" id="3.10.290.10:FF:000003">
    <property type="entry name" value="Pseudouridine synthase"/>
    <property type="match status" value="1"/>
</dbReference>
<dbReference type="InterPro" id="IPR036986">
    <property type="entry name" value="S4_RNA-bd_sf"/>
</dbReference>
<dbReference type="InterPro" id="IPR002942">
    <property type="entry name" value="S4_RNA-bd"/>
</dbReference>
<dbReference type="GO" id="GO:0001522">
    <property type="term" value="P:pseudouridine synthesis"/>
    <property type="evidence" value="ECO:0007669"/>
    <property type="project" value="InterPro"/>
</dbReference>
<dbReference type="Pfam" id="PF00849">
    <property type="entry name" value="PseudoU_synth_2"/>
    <property type="match status" value="1"/>
</dbReference>
<name>A0A6J7L4L4_9ZZZZ</name>
<dbReference type="FunFam" id="3.30.70.1560:FF:000001">
    <property type="entry name" value="Pseudouridine synthase"/>
    <property type="match status" value="1"/>
</dbReference>
<accession>A0A6J7L4L4</accession>
<dbReference type="NCBIfam" id="TIGR00093">
    <property type="entry name" value="pseudouridine synthase"/>
    <property type="match status" value="1"/>
</dbReference>
<dbReference type="GO" id="GO:0009982">
    <property type="term" value="F:pseudouridine synthase activity"/>
    <property type="evidence" value="ECO:0007669"/>
    <property type="project" value="InterPro"/>
</dbReference>
<dbReference type="PROSITE" id="PS50889">
    <property type="entry name" value="S4"/>
    <property type="match status" value="1"/>
</dbReference>
<evidence type="ECO:0000313" key="5">
    <source>
        <dbReference type="EMBL" id="CAB4963156.1"/>
    </source>
</evidence>
<feature type="domain" description="RNA-binding S4" evidence="4">
    <location>
        <begin position="7"/>
        <end position="68"/>
    </location>
</feature>
<sequence>MTADEGVRLQKVLALAGIGSRRRCEQFIEQGRVEVDGVIVAEQGMRIDPLTAVVRVDGQRVPTVPDITVVAFNKPHGVVSTMADDRGRACVGDYVQDRPERLFHVGRLDADTEGLLILTNDGELANRLAHPSHEILKTYVATVRGQFPKEALRALREGVALEDGTVECDSARIIQQAADRTMIEVVIHEGRNRIVRRMFDHVGHPVQDLVRTRIGPIRLDQQRPGRLRTIEGPELRALYTEAGL</sequence>
<dbReference type="InterPro" id="IPR042092">
    <property type="entry name" value="PsdUridine_s_RsuA/RluB/E/F_cat"/>
</dbReference>
<dbReference type="Gene3D" id="3.10.290.10">
    <property type="entry name" value="RNA-binding S4 domain"/>
    <property type="match status" value="1"/>
</dbReference>
<dbReference type="SUPFAM" id="SSF55120">
    <property type="entry name" value="Pseudouridine synthase"/>
    <property type="match status" value="1"/>
</dbReference>
<dbReference type="AlphaFoldDB" id="A0A6J7L4L4"/>
<keyword evidence="3" id="KW-0413">Isomerase</keyword>
<proteinExistence type="inferred from homology"/>
<dbReference type="SUPFAM" id="SSF55174">
    <property type="entry name" value="Alpha-L RNA-binding motif"/>
    <property type="match status" value="1"/>
</dbReference>
<comment type="similarity">
    <text evidence="1">Belongs to the pseudouridine synthase RsuA family.</text>
</comment>
<dbReference type="PANTHER" id="PTHR47683:SF2">
    <property type="entry name" value="RNA-BINDING S4 DOMAIN-CONTAINING PROTEIN"/>
    <property type="match status" value="1"/>
</dbReference>
<dbReference type="Gene3D" id="3.30.70.1560">
    <property type="entry name" value="Alpha-L RNA-binding motif"/>
    <property type="match status" value="1"/>
</dbReference>
<dbReference type="GO" id="GO:0006364">
    <property type="term" value="P:rRNA processing"/>
    <property type="evidence" value="ECO:0007669"/>
    <property type="project" value="UniProtKB-ARBA"/>
</dbReference>
<dbReference type="EMBL" id="CAFBNE010000087">
    <property type="protein sequence ID" value="CAB4963156.1"/>
    <property type="molecule type" value="Genomic_DNA"/>
</dbReference>
<dbReference type="InterPro" id="IPR050343">
    <property type="entry name" value="RsuA_PseudoU_synthase"/>
</dbReference>
<dbReference type="InterPro" id="IPR020094">
    <property type="entry name" value="TruA/RsuA/RluB/E/F_N"/>
</dbReference>
<dbReference type="Gene3D" id="3.30.70.580">
    <property type="entry name" value="Pseudouridine synthase I, catalytic domain, N-terminal subdomain"/>
    <property type="match status" value="1"/>
</dbReference>
<dbReference type="InterPro" id="IPR020103">
    <property type="entry name" value="PsdUridine_synth_cat_dom_sf"/>
</dbReference>
<dbReference type="GO" id="GO:0005829">
    <property type="term" value="C:cytosol"/>
    <property type="evidence" value="ECO:0007669"/>
    <property type="project" value="UniProtKB-ARBA"/>
</dbReference>
<keyword evidence="2" id="KW-0694">RNA-binding</keyword>
<evidence type="ECO:0000256" key="3">
    <source>
        <dbReference type="ARBA" id="ARBA00023235"/>
    </source>
</evidence>